<dbReference type="AlphaFoldDB" id="F2Q3I6"/>
<dbReference type="Proteomes" id="UP000009169">
    <property type="component" value="Unassembled WGS sequence"/>
</dbReference>
<name>F2Q3I6_TRIEC</name>
<evidence type="ECO:0000313" key="1">
    <source>
        <dbReference type="EMBL" id="EGE08704.1"/>
    </source>
</evidence>
<dbReference type="HOGENOM" id="CLU_2832987_0_0_1"/>
<reference evidence="2" key="1">
    <citation type="journal article" date="2012" name="MBio">
        <title>Comparative genome analysis of Trichophyton rubrum and related dermatophytes reveals candidate genes involved in infection.</title>
        <authorList>
            <person name="Martinez D.A."/>
            <person name="Oliver B.G."/>
            <person name="Graeser Y."/>
            <person name="Goldberg J.M."/>
            <person name="Li W."/>
            <person name="Martinez-Rossi N.M."/>
            <person name="Monod M."/>
            <person name="Shelest E."/>
            <person name="Barton R.C."/>
            <person name="Birch E."/>
            <person name="Brakhage A.A."/>
            <person name="Chen Z."/>
            <person name="Gurr S.J."/>
            <person name="Heiman D."/>
            <person name="Heitman J."/>
            <person name="Kosti I."/>
            <person name="Rossi A."/>
            <person name="Saif S."/>
            <person name="Samalova M."/>
            <person name="Saunders C.W."/>
            <person name="Shea T."/>
            <person name="Summerbell R.C."/>
            <person name="Xu J."/>
            <person name="Young S."/>
            <person name="Zeng Q."/>
            <person name="Birren B.W."/>
            <person name="Cuomo C.A."/>
            <person name="White T.C."/>
        </authorList>
    </citation>
    <scope>NUCLEOTIDE SEQUENCE [LARGE SCALE GENOMIC DNA]</scope>
    <source>
        <strain evidence="2">ATCC MYA-4606 / CBS 127.97</strain>
    </source>
</reference>
<gene>
    <name evidence="1" type="ORF">TEQG_07663</name>
</gene>
<proteinExistence type="predicted"/>
<accession>F2Q3I6</accession>
<dbReference type="VEuPathDB" id="FungiDB:TEQG_07663"/>
<dbReference type="EMBL" id="DS995785">
    <property type="protein sequence ID" value="EGE08704.1"/>
    <property type="molecule type" value="Genomic_DNA"/>
</dbReference>
<keyword evidence="2" id="KW-1185">Reference proteome</keyword>
<organism evidence="1 2">
    <name type="scientific">Trichophyton equinum (strain ATCC MYA-4606 / CBS 127.97)</name>
    <name type="common">Horse ringworm fungus</name>
    <dbReference type="NCBI Taxonomy" id="559882"/>
    <lineage>
        <taxon>Eukaryota</taxon>
        <taxon>Fungi</taxon>
        <taxon>Dikarya</taxon>
        <taxon>Ascomycota</taxon>
        <taxon>Pezizomycotina</taxon>
        <taxon>Eurotiomycetes</taxon>
        <taxon>Eurotiomycetidae</taxon>
        <taxon>Onygenales</taxon>
        <taxon>Arthrodermataceae</taxon>
        <taxon>Trichophyton</taxon>
    </lineage>
</organism>
<sequence length="66" mass="7439">MSPEVRKLSEEQDHHWKFSVTELKYGGNTANILKASLSQIQSITSKVFKLPSQLAFTRACGFSPNR</sequence>
<evidence type="ECO:0000313" key="2">
    <source>
        <dbReference type="Proteomes" id="UP000009169"/>
    </source>
</evidence>
<protein>
    <submittedName>
        <fullName evidence="1">Uncharacterized protein</fullName>
    </submittedName>
</protein>